<dbReference type="SMART" id="SM00389">
    <property type="entry name" value="HOX"/>
    <property type="match status" value="1"/>
</dbReference>
<evidence type="ECO:0000313" key="14">
    <source>
        <dbReference type="Proteomes" id="UP000265100"/>
    </source>
</evidence>
<evidence type="ECO:0000256" key="7">
    <source>
        <dbReference type="ARBA" id="ARBA00023242"/>
    </source>
</evidence>
<evidence type="ECO:0000256" key="3">
    <source>
        <dbReference type="ARBA" id="ARBA00023015"/>
    </source>
</evidence>
<protein>
    <submittedName>
        <fullName evidence="13">NK3 homeobox 3</fullName>
    </submittedName>
</protein>
<evidence type="ECO:0000256" key="4">
    <source>
        <dbReference type="ARBA" id="ARBA00023125"/>
    </source>
</evidence>
<evidence type="ECO:0000256" key="10">
    <source>
        <dbReference type="SAM" id="MobiDB-lite"/>
    </source>
</evidence>
<keyword evidence="7 8" id="KW-0539">Nucleus</keyword>
<proteinExistence type="predicted"/>
<evidence type="ECO:0000256" key="1">
    <source>
        <dbReference type="ARBA" id="ARBA00004123"/>
    </source>
</evidence>
<evidence type="ECO:0000256" key="11">
    <source>
        <dbReference type="SAM" id="SignalP"/>
    </source>
</evidence>
<name>A0AAX7TW70_ASTCA</name>
<dbReference type="GO" id="GO:0005634">
    <property type="term" value="C:nucleus"/>
    <property type="evidence" value="ECO:0007669"/>
    <property type="project" value="UniProtKB-SubCell"/>
</dbReference>
<reference evidence="13" key="3">
    <citation type="submission" date="2025-09" db="UniProtKB">
        <authorList>
            <consortium name="Ensembl"/>
        </authorList>
    </citation>
    <scope>IDENTIFICATION</scope>
</reference>
<dbReference type="PRINTS" id="PR00024">
    <property type="entry name" value="HOMEOBOX"/>
</dbReference>
<accession>A0AAX7TW70</accession>
<dbReference type="PROSITE" id="PS00027">
    <property type="entry name" value="HOMEOBOX_1"/>
    <property type="match status" value="1"/>
</dbReference>
<feature type="compositionally biased region" description="Polar residues" evidence="10">
    <location>
        <begin position="50"/>
        <end position="63"/>
    </location>
</feature>
<dbReference type="PROSITE" id="PS50071">
    <property type="entry name" value="HOMEOBOX_2"/>
    <property type="match status" value="1"/>
</dbReference>
<feature type="chain" id="PRO_5044293132" evidence="11">
    <location>
        <begin position="21"/>
        <end position="191"/>
    </location>
</feature>
<dbReference type="Pfam" id="PF00046">
    <property type="entry name" value="Homeodomain"/>
    <property type="match status" value="1"/>
</dbReference>
<evidence type="ECO:0000313" key="13">
    <source>
        <dbReference type="Ensembl" id="ENSACLP00000061558.1"/>
    </source>
</evidence>
<feature type="region of interest" description="Disordered" evidence="10">
    <location>
        <begin position="45"/>
        <end position="71"/>
    </location>
</feature>
<dbReference type="GeneTree" id="ENSGT00940000165452"/>
<dbReference type="GO" id="GO:0000978">
    <property type="term" value="F:RNA polymerase II cis-regulatory region sequence-specific DNA binding"/>
    <property type="evidence" value="ECO:0007669"/>
    <property type="project" value="TreeGrafter"/>
</dbReference>
<evidence type="ECO:0000259" key="12">
    <source>
        <dbReference type="PROSITE" id="PS50071"/>
    </source>
</evidence>
<dbReference type="SUPFAM" id="SSF46689">
    <property type="entry name" value="Homeodomain-like"/>
    <property type="match status" value="1"/>
</dbReference>
<reference evidence="13" key="2">
    <citation type="submission" date="2025-08" db="UniProtKB">
        <authorList>
            <consortium name="Ensembl"/>
        </authorList>
    </citation>
    <scope>IDENTIFICATION</scope>
</reference>
<dbReference type="Ensembl" id="ENSACLT00000081460.1">
    <property type="protein sequence ID" value="ENSACLP00000061558.1"/>
    <property type="gene ID" value="ENSACLG00000028690.1"/>
</dbReference>
<dbReference type="InterPro" id="IPR001356">
    <property type="entry name" value="HD"/>
</dbReference>
<dbReference type="PANTHER" id="PTHR24340:SF73">
    <property type="entry name" value="HOMEOBOX PROTEIN BAGPIPE-RELATED"/>
    <property type="match status" value="1"/>
</dbReference>
<dbReference type="CDD" id="cd00086">
    <property type="entry name" value="homeodomain"/>
    <property type="match status" value="1"/>
</dbReference>
<evidence type="ECO:0000256" key="8">
    <source>
        <dbReference type="PROSITE-ProRule" id="PRU00108"/>
    </source>
</evidence>
<dbReference type="AlphaFoldDB" id="A0AAX7TW70"/>
<comment type="subcellular location">
    <subcellularLocation>
        <location evidence="1 8 9">Nucleus</location>
    </subcellularLocation>
</comment>
<dbReference type="InterPro" id="IPR017970">
    <property type="entry name" value="Homeobox_CS"/>
</dbReference>
<dbReference type="PANTHER" id="PTHR24340">
    <property type="entry name" value="HOMEOBOX PROTEIN NKX"/>
    <property type="match status" value="1"/>
</dbReference>
<keyword evidence="14" id="KW-1185">Reference proteome</keyword>
<evidence type="ECO:0000256" key="2">
    <source>
        <dbReference type="ARBA" id="ARBA00022473"/>
    </source>
</evidence>
<reference evidence="13" key="1">
    <citation type="submission" date="2018-05" db="EMBL/GenBank/DDBJ databases">
        <authorList>
            <person name="Datahose"/>
        </authorList>
    </citation>
    <scope>NUCLEOTIDE SEQUENCE</scope>
</reference>
<keyword evidence="2" id="KW-0217">Developmental protein</keyword>
<organism evidence="13 14">
    <name type="scientific">Astatotilapia calliptera</name>
    <name type="common">Eastern happy</name>
    <name type="synonym">Chromis callipterus</name>
    <dbReference type="NCBI Taxonomy" id="8154"/>
    <lineage>
        <taxon>Eukaryota</taxon>
        <taxon>Metazoa</taxon>
        <taxon>Chordata</taxon>
        <taxon>Craniata</taxon>
        <taxon>Vertebrata</taxon>
        <taxon>Euteleostomi</taxon>
        <taxon>Actinopterygii</taxon>
        <taxon>Neopterygii</taxon>
        <taxon>Teleostei</taxon>
        <taxon>Neoteleostei</taxon>
        <taxon>Acanthomorphata</taxon>
        <taxon>Ovalentaria</taxon>
        <taxon>Cichlomorphae</taxon>
        <taxon>Cichliformes</taxon>
        <taxon>Cichlidae</taxon>
        <taxon>African cichlids</taxon>
        <taxon>Pseudocrenilabrinae</taxon>
        <taxon>Haplochromini</taxon>
        <taxon>Astatotilapia</taxon>
    </lineage>
</organism>
<feature type="DNA-binding region" description="Homeobox" evidence="8">
    <location>
        <begin position="67"/>
        <end position="126"/>
    </location>
</feature>
<dbReference type="Gene3D" id="1.10.10.60">
    <property type="entry name" value="Homeodomain-like"/>
    <property type="match status" value="1"/>
</dbReference>
<dbReference type="InterPro" id="IPR009057">
    <property type="entry name" value="Homeodomain-like_sf"/>
</dbReference>
<keyword evidence="4 8" id="KW-0238">DNA-binding</keyword>
<evidence type="ECO:0000256" key="5">
    <source>
        <dbReference type="ARBA" id="ARBA00023155"/>
    </source>
</evidence>
<keyword evidence="6" id="KW-0804">Transcription</keyword>
<feature type="signal peptide" evidence="11">
    <location>
        <begin position="1"/>
        <end position="20"/>
    </location>
</feature>
<dbReference type="Proteomes" id="UP000265100">
    <property type="component" value="Chromosome 13"/>
</dbReference>
<evidence type="ECO:0000256" key="9">
    <source>
        <dbReference type="RuleBase" id="RU000682"/>
    </source>
</evidence>
<feature type="domain" description="Homeobox" evidence="12">
    <location>
        <begin position="65"/>
        <end position="125"/>
    </location>
</feature>
<keyword evidence="5 8" id="KW-0371">Homeobox</keyword>
<dbReference type="InterPro" id="IPR050394">
    <property type="entry name" value="Homeobox_NK-like"/>
</dbReference>
<dbReference type="InterPro" id="IPR020479">
    <property type="entry name" value="HD_metazoa"/>
</dbReference>
<dbReference type="GO" id="GO:0000981">
    <property type="term" value="F:DNA-binding transcription factor activity, RNA polymerase II-specific"/>
    <property type="evidence" value="ECO:0007669"/>
    <property type="project" value="InterPro"/>
</dbReference>
<evidence type="ECO:0000256" key="6">
    <source>
        <dbReference type="ARBA" id="ARBA00023163"/>
    </source>
</evidence>
<sequence length="191" mass="21932">YSEAAHLLVFTDLYFISVAADDQEQCEEQGEQQKRLQCESAEEEGCNRGGETSSCSPDAQQCRPSAKKRTRSAFSHAQVHELERRFSNQRYLSGPERADLAGALKLTETQVKIWFQNRRYKTKRRQMATEMVVCSSPKKVAVKVLVKKNNNIINYNVIFQPFLVGLIKEKKRNTTKQIIFIVLTVEIIMKV</sequence>
<dbReference type="GO" id="GO:0030154">
    <property type="term" value="P:cell differentiation"/>
    <property type="evidence" value="ECO:0007669"/>
    <property type="project" value="TreeGrafter"/>
</dbReference>
<keyword evidence="11" id="KW-0732">Signal</keyword>
<keyword evidence="3" id="KW-0805">Transcription regulation</keyword>